<dbReference type="Proteomes" id="UP000639516">
    <property type="component" value="Unassembled WGS sequence"/>
</dbReference>
<dbReference type="EMBL" id="JAATTO010000036">
    <property type="protein sequence ID" value="MBC9981391.1"/>
    <property type="molecule type" value="Genomic_DNA"/>
</dbReference>
<accession>A0ABR7UCW2</accession>
<evidence type="ECO:0000313" key="1">
    <source>
        <dbReference type="EMBL" id="MBC9981391.1"/>
    </source>
</evidence>
<name>A0ABR7UCW2_9BRAD</name>
<protein>
    <submittedName>
        <fullName evidence="1">Uncharacterized protein</fullName>
    </submittedName>
</protein>
<gene>
    <name evidence="1" type="ORF">HA482_24610</name>
</gene>
<proteinExistence type="predicted"/>
<reference evidence="1 2" key="1">
    <citation type="journal article" date="2020" name="Arch. Microbiol.">
        <title>Bradyrhizobium campsiandrae sp. nov., a nitrogen-fixing bacterial strain isolated from a native leguminous tree from the Amazon adapted to flooded conditions.</title>
        <authorList>
            <person name="Cabral Michel D."/>
            <person name="Martins da Costa E."/>
            <person name="Azarias Guimaraes A."/>
            <person name="Soares de Carvalho T."/>
            <person name="Santos de Castro Caputo P."/>
            <person name="Willems A."/>
            <person name="de Souza Moreira F.M."/>
        </authorList>
    </citation>
    <scope>NUCLEOTIDE SEQUENCE [LARGE SCALE GENOMIC DNA]</scope>
    <source>
        <strain evidence="2">INPA 384B</strain>
    </source>
</reference>
<sequence length="312" mass="34464">MATTLQLLELSSNKGSWTLTPVYSGTPAEFANTPYDAFVFIRNGNDHILCAYRAADGTADLFQTKLSDPPTVKIATINLGAGWSILDAFKYYNENFLMTYRPDTGQFGFFSLGSDLAVRGKYMYVRLHAPAMSRDFTMVKSFVAGDRVIIMGYGFDSGSVCLYRIEGRVSSETGAPPIAAHTVWDHVWAPGWTRFAFFRLGGEVFFLKTNTKFPNVNIDHVLDDPTTGTSEVGSNLQLVDAQMLSLVAPFEQDDSHPHFVTYRPDGAVIAYRIHSTCTGWSRLAEAKAVANAHALLPVVIDEKQLFMLVAES</sequence>
<organism evidence="1 2">
    <name type="scientific">Bradyrhizobium campsiandrae</name>
    <dbReference type="NCBI Taxonomy" id="1729892"/>
    <lineage>
        <taxon>Bacteria</taxon>
        <taxon>Pseudomonadati</taxon>
        <taxon>Pseudomonadota</taxon>
        <taxon>Alphaproteobacteria</taxon>
        <taxon>Hyphomicrobiales</taxon>
        <taxon>Nitrobacteraceae</taxon>
        <taxon>Bradyrhizobium</taxon>
    </lineage>
</organism>
<evidence type="ECO:0000313" key="2">
    <source>
        <dbReference type="Proteomes" id="UP000639516"/>
    </source>
</evidence>
<dbReference type="RefSeq" id="WP_188098141.1">
    <property type="nucleotide sequence ID" value="NZ_JAANIH010000008.1"/>
</dbReference>
<comment type="caution">
    <text evidence="1">The sequence shown here is derived from an EMBL/GenBank/DDBJ whole genome shotgun (WGS) entry which is preliminary data.</text>
</comment>
<keyword evidence="2" id="KW-1185">Reference proteome</keyword>